<dbReference type="Gene3D" id="6.10.140.1020">
    <property type="match status" value="1"/>
</dbReference>
<feature type="region of interest" description="Disordered" evidence="11">
    <location>
        <begin position="157"/>
        <end position="179"/>
    </location>
</feature>
<reference evidence="12" key="2">
    <citation type="submission" date="2020-11" db="EMBL/GenBank/DDBJ databases">
        <authorList>
            <person name="McCartney M.A."/>
            <person name="Auch B."/>
            <person name="Kono T."/>
            <person name="Mallez S."/>
            <person name="Becker A."/>
            <person name="Gohl D.M."/>
            <person name="Silverstein K.A.T."/>
            <person name="Koren S."/>
            <person name="Bechman K.B."/>
            <person name="Herman A."/>
            <person name="Abrahante J.E."/>
            <person name="Garbe J."/>
        </authorList>
    </citation>
    <scope>NUCLEOTIDE SEQUENCE</scope>
    <source>
        <strain evidence="12">Duluth1</strain>
        <tissue evidence="12">Whole animal</tissue>
    </source>
</reference>
<evidence type="ECO:0000256" key="1">
    <source>
        <dbReference type="ARBA" id="ARBA00004123"/>
    </source>
</evidence>
<accession>A0A9D4F1Y2</accession>
<evidence type="ECO:0000313" key="13">
    <source>
        <dbReference type="Proteomes" id="UP000828390"/>
    </source>
</evidence>
<dbReference type="OrthoDB" id="10051617at2759"/>
<feature type="compositionally biased region" description="Polar residues" evidence="11">
    <location>
        <begin position="157"/>
        <end position="167"/>
    </location>
</feature>
<evidence type="ECO:0000256" key="8">
    <source>
        <dbReference type="ARBA" id="ARBA00023204"/>
    </source>
</evidence>
<name>A0A9D4F1Y2_DREPO</name>
<dbReference type="AlphaFoldDB" id="A0A9D4F1Y2"/>
<evidence type="ECO:0000256" key="9">
    <source>
        <dbReference type="ARBA" id="ARBA00023242"/>
    </source>
</evidence>
<dbReference type="PANTHER" id="PTHR28643">
    <property type="entry name" value="SWI5-DEPENDENT RECOMBINATION DNA REPAIR PROTEIN 1 HOMOLOG"/>
    <property type="match status" value="1"/>
</dbReference>
<keyword evidence="9" id="KW-0539">Nucleus</keyword>
<dbReference type="GO" id="GO:0000724">
    <property type="term" value="P:double-strand break repair via homologous recombination"/>
    <property type="evidence" value="ECO:0007669"/>
    <property type="project" value="InterPro"/>
</dbReference>
<keyword evidence="5" id="KW-0805">Transcription regulation</keyword>
<sequence length="297" mass="32812">MATTPTASKLSSSLKDRLKKCGRFHSSPYQPPEARQQTNTTLSSNHNLLTNLNESVLTDKSTHTEKCGSTDHDSINKEDAGKYGTLKFANDMTHSDVNTNISSGGLKFSAEISSHGNLQGDASDSVTPVATFRTPVNVRSRSSIKVKGNRLTFTDTQEANAGVSKSETSPDDCDKGREKNCDLEENSAVSSDVKPLEQCGLSAPVICSIEELERQIAEKEESLRKLNMVKMYRAKNNLEDLQSLIDKWRGVSQQSVTDLHASMTDEPRPSLTRLIDHLGIDHDLLKFRTDDDNESFY</sequence>
<feature type="region of interest" description="Disordered" evidence="11">
    <location>
        <begin position="1"/>
        <end position="41"/>
    </location>
</feature>
<evidence type="ECO:0000256" key="6">
    <source>
        <dbReference type="ARBA" id="ARBA00023054"/>
    </source>
</evidence>
<reference evidence="12" key="1">
    <citation type="journal article" date="2019" name="bioRxiv">
        <title>The Genome of the Zebra Mussel, Dreissena polymorpha: A Resource for Invasive Species Research.</title>
        <authorList>
            <person name="McCartney M.A."/>
            <person name="Auch B."/>
            <person name="Kono T."/>
            <person name="Mallez S."/>
            <person name="Zhang Y."/>
            <person name="Obille A."/>
            <person name="Becker A."/>
            <person name="Abrahante J.E."/>
            <person name="Garbe J."/>
            <person name="Badalamenti J.P."/>
            <person name="Herman A."/>
            <person name="Mangelson H."/>
            <person name="Liachko I."/>
            <person name="Sullivan S."/>
            <person name="Sone E.D."/>
            <person name="Koren S."/>
            <person name="Silverstein K.A.T."/>
            <person name="Beckman K.B."/>
            <person name="Gohl D.M."/>
        </authorList>
    </citation>
    <scope>NUCLEOTIDE SEQUENCE</scope>
    <source>
        <strain evidence="12">Duluth1</strain>
        <tissue evidence="12">Whole animal</tissue>
    </source>
</reference>
<evidence type="ECO:0000256" key="4">
    <source>
        <dbReference type="ARBA" id="ARBA00022763"/>
    </source>
</evidence>
<keyword evidence="4" id="KW-0227">DNA damage</keyword>
<evidence type="ECO:0000313" key="12">
    <source>
        <dbReference type="EMBL" id="KAH3788546.1"/>
    </source>
</evidence>
<proteinExistence type="inferred from homology"/>
<evidence type="ECO:0000256" key="3">
    <source>
        <dbReference type="ARBA" id="ARBA00014688"/>
    </source>
</evidence>
<organism evidence="12 13">
    <name type="scientific">Dreissena polymorpha</name>
    <name type="common">Zebra mussel</name>
    <name type="synonym">Mytilus polymorpha</name>
    <dbReference type="NCBI Taxonomy" id="45954"/>
    <lineage>
        <taxon>Eukaryota</taxon>
        <taxon>Metazoa</taxon>
        <taxon>Spiralia</taxon>
        <taxon>Lophotrochozoa</taxon>
        <taxon>Mollusca</taxon>
        <taxon>Bivalvia</taxon>
        <taxon>Autobranchia</taxon>
        <taxon>Heteroconchia</taxon>
        <taxon>Euheterodonta</taxon>
        <taxon>Imparidentia</taxon>
        <taxon>Neoheterodontei</taxon>
        <taxon>Myida</taxon>
        <taxon>Dreissenoidea</taxon>
        <taxon>Dreissenidae</taxon>
        <taxon>Dreissena</taxon>
    </lineage>
</organism>
<comment type="caution">
    <text evidence="12">The sequence shown here is derived from an EMBL/GenBank/DDBJ whole genome shotgun (WGS) entry which is preliminary data.</text>
</comment>
<dbReference type="InterPro" id="IPR042429">
    <property type="entry name" value="SFR1"/>
</dbReference>
<keyword evidence="13" id="KW-1185">Reference proteome</keyword>
<keyword evidence="7" id="KW-0804">Transcription</keyword>
<protein>
    <recommendedName>
        <fullName evidence="3">Swi5-dependent recombination DNA repair protein 1 homolog</fullName>
    </recommendedName>
    <alternativeName>
        <fullName evidence="10">Meiosis protein 5 homolog</fullName>
    </alternativeName>
</protein>
<keyword evidence="8" id="KW-0234">DNA repair</keyword>
<evidence type="ECO:0000256" key="2">
    <source>
        <dbReference type="ARBA" id="ARBA00008729"/>
    </source>
</evidence>
<dbReference type="InterPro" id="IPR018468">
    <property type="entry name" value="SFR1/Mei5"/>
</dbReference>
<dbReference type="EMBL" id="JAIWYP010000008">
    <property type="protein sequence ID" value="KAH3788546.1"/>
    <property type="molecule type" value="Genomic_DNA"/>
</dbReference>
<comment type="subcellular location">
    <subcellularLocation>
        <location evidence="1">Nucleus</location>
    </subcellularLocation>
</comment>
<evidence type="ECO:0000256" key="11">
    <source>
        <dbReference type="SAM" id="MobiDB-lite"/>
    </source>
</evidence>
<evidence type="ECO:0000256" key="10">
    <source>
        <dbReference type="ARBA" id="ARBA00033234"/>
    </source>
</evidence>
<keyword evidence="6" id="KW-0175">Coiled coil</keyword>
<evidence type="ECO:0000256" key="7">
    <source>
        <dbReference type="ARBA" id="ARBA00023163"/>
    </source>
</evidence>
<evidence type="ECO:0000256" key="5">
    <source>
        <dbReference type="ARBA" id="ARBA00023015"/>
    </source>
</evidence>
<dbReference type="PANTHER" id="PTHR28643:SF1">
    <property type="entry name" value="SWI5-DEPENDENT RECOMBINATION DNA REPAIR PROTEIN 1 HOMOLOG"/>
    <property type="match status" value="1"/>
</dbReference>
<dbReference type="GO" id="GO:0032798">
    <property type="term" value="C:Swi5-Sfr1 complex"/>
    <property type="evidence" value="ECO:0007669"/>
    <property type="project" value="InterPro"/>
</dbReference>
<dbReference type="Proteomes" id="UP000828390">
    <property type="component" value="Unassembled WGS sequence"/>
</dbReference>
<comment type="similarity">
    <text evidence="2">Belongs to the SFR1/MEI5 family.</text>
</comment>
<gene>
    <name evidence="12" type="ORF">DPMN_166691</name>
</gene>
<dbReference type="Pfam" id="PF10376">
    <property type="entry name" value="Mei5"/>
    <property type="match status" value="1"/>
</dbReference>
<dbReference type="GO" id="GO:0003713">
    <property type="term" value="F:transcription coactivator activity"/>
    <property type="evidence" value="ECO:0007669"/>
    <property type="project" value="InterPro"/>
</dbReference>